<reference evidence="1" key="1">
    <citation type="submission" date="2020-02" db="EMBL/GenBank/DDBJ databases">
        <authorList>
            <person name="Scholz U."/>
            <person name="Mascher M."/>
            <person name="Fiebig A."/>
        </authorList>
    </citation>
    <scope>NUCLEOTIDE SEQUENCE</scope>
</reference>
<organism evidence="1 2">
    <name type="scientific">Spirodela intermedia</name>
    <name type="common">Intermediate duckweed</name>
    <dbReference type="NCBI Taxonomy" id="51605"/>
    <lineage>
        <taxon>Eukaryota</taxon>
        <taxon>Viridiplantae</taxon>
        <taxon>Streptophyta</taxon>
        <taxon>Embryophyta</taxon>
        <taxon>Tracheophyta</taxon>
        <taxon>Spermatophyta</taxon>
        <taxon>Magnoliopsida</taxon>
        <taxon>Liliopsida</taxon>
        <taxon>Araceae</taxon>
        <taxon>Lemnoideae</taxon>
        <taxon>Spirodela</taxon>
    </lineage>
</organism>
<gene>
    <name evidence="1" type="ORF">SI8410_04004795</name>
</gene>
<name>A0A7I8KA83_SPIIN</name>
<dbReference type="AlphaFoldDB" id="A0A7I8KA83"/>
<dbReference type="EMBL" id="LR746267">
    <property type="protein sequence ID" value="CAA7394134.1"/>
    <property type="molecule type" value="Genomic_DNA"/>
</dbReference>
<evidence type="ECO:0000313" key="1">
    <source>
        <dbReference type="EMBL" id="CAA7394134.1"/>
    </source>
</evidence>
<dbReference type="Proteomes" id="UP000663760">
    <property type="component" value="Chromosome 4"/>
</dbReference>
<proteinExistence type="predicted"/>
<evidence type="ECO:0000313" key="2">
    <source>
        <dbReference type="Proteomes" id="UP000663760"/>
    </source>
</evidence>
<keyword evidence="2" id="KW-1185">Reference proteome</keyword>
<sequence>MEVPLGVWMEEPLEVQMEVLLGAWTEERQVVRTEVPLGAWTEEPLGVRTEVREVKVEIRQAASQVEEVGVLRLGKKPT</sequence>
<protein>
    <submittedName>
        <fullName evidence="1">Uncharacterized protein</fullName>
    </submittedName>
</protein>
<accession>A0A7I8KA83</accession>